<gene>
    <name evidence="4" type="ORF">CHS0354_029945</name>
</gene>
<keyword evidence="1" id="KW-0175">Coiled coil</keyword>
<feature type="compositionally biased region" description="Basic and acidic residues" evidence="2">
    <location>
        <begin position="360"/>
        <end position="370"/>
    </location>
</feature>
<evidence type="ECO:0000313" key="5">
    <source>
        <dbReference type="Proteomes" id="UP001195483"/>
    </source>
</evidence>
<dbReference type="Proteomes" id="UP001195483">
    <property type="component" value="Unassembled WGS sequence"/>
</dbReference>
<evidence type="ECO:0000259" key="3">
    <source>
        <dbReference type="Pfam" id="PF19016"/>
    </source>
</evidence>
<proteinExistence type="predicted"/>
<feature type="coiled-coil region" evidence="1">
    <location>
        <begin position="710"/>
        <end position="737"/>
    </location>
</feature>
<name>A0AAE0RTJ9_9BIVA</name>
<evidence type="ECO:0000256" key="1">
    <source>
        <dbReference type="SAM" id="Coils"/>
    </source>
</evidence>
<evidence type="ECO:0000256" key="2">
    <source>
        <dbReference type="SAM" id="MobiDB-lite"/>
    </source>
</evidence>
<dbReference type="AlphaFoldDB" id="A0AAE0RTJ9"/>
<protein>
    <recommendedName>
        <fullName evidence="3">DUF5745 domain-containing protein</fullName>
    </recommendedName>
</protein>
<organism evidence="4 5">
    <name type="scientific">Potamilus streckersoni</name>
    <dbReference type="NCBI Taxonomy" id="2493646"/>
    <lineage>
        <taxon>Eukaryota</taxon>
        <taxon>Metazoa</taxon>
        <taxon>Spiralia</taxon>
        <taxon>Lophotrochozoa</taxon>
        <taxon>Mollusca</taxon>
        <taxon>Bivalvia</taxon>
        <taxon>Autobranchia</taxon>
        <taxon>Heteroconchia</taxon>
        <taxon>Palaeoheterodonta</taxon>
        <taxon>Unionida</taxon>
        <taxon>Unionoidea</taxon>
        <taxon>Unionidae</taxon>
        <taxon>Ambleminae</taxon>
        <taxon>Lampsilini</taxon>
        <taxon>Potamilus</taxon>
    </lineage>
</organism>
<sequence length="933" mass="107832">MLLKEFCGVLKIYLFSRNRLTLAISQQRETMDPKGISFLDEDEELVHQVNKLLEQLNSIERVKTVDDIGATIFVTFFEGLCGEQLHGKIKNPITKEDEIHNCQLVIDSLANDVLHTPLDHISGMDIVGGCRESKLNLVEIISGLLEYILNKIDSDIASDDEEECKNVDLENEDLDRMTSVDIDKILESELLKEKEREIEARWKAPISAVWQDETSPVKSKVPAPPAEGARDPNIEQIAEGKAFKKKIQPDEKAKRTHSSPVKLTVESRKQGPSQPYMAQETILQDRTTKTDILRRIENDPRYRYTIPGLGADKPSTIVSSTGAERPMSPFYSLENLVEETAAMARAAIGASPSTATSMLRDLDSSREKLRSGKIKPPRSGSAERFFYKSPPAIPGTHTAGRSSRKDQMELSSKSPAKRMSPSSHQRSPVSDRLSDTELTPSKAKRKVSFLVDRSTTDSSPSFDRGKVRRGWESELSSPQKGAEVKLRTASSGRIISQKGSGSYLDDLYGDKENDSYEEKLKRQFHEIIDDVLSDEETQARFRLPTVQKNRIARYARQSNVQDTKSLIDEEGERNKKKIGFLQKIYQEDLDEIVDEANYDMYKNRKVAKETENEFKKTVLKPVDIPRKSTKTKPAASVLKKKCKVAPKGIVSTKVKRQTPSKGYMSSHKRPKPWTIEDNEDILPLLMEEFPHLHLSLNTWHELWRKGLGQIEQITRAYQEVKRKKSHAQAQLEEAERRQEIMVNIMKKELEHGQRLKETKERQASTIGTRNKIHERRMQSARSRKYYDDYQVRMRAKMLKRRTREEMIFKKLFKDALEIQKERVRELRKYAQEQRDNQVKHQRNDIESMENYYHDQFEMLAESIAKEKKELRIREKAQQKMMDQMKKELRKKMEREIKQLQDQLVRDDDDAYFRQLDADRVIHDLQMAKYCTKA</sequence>
<keyword evidence="5" id="KW-1185">Reference proteome</keyword>
<reference evidence="4" key="1">
    <citation type="journal article" date="2021" name="Genome Biol. Evol.">
        <title>A High-Quality Reference Genome for a Parasitic Bivalve with Doubly Uniparental Inheritance (Bivalvia: Unionida).</title>
        <authorList>
            <person name="Smith C.H."/>
        </authorList>
    </citation>
    <scope>NUCLEOTIDE SEQUENCE</scope>
    <source>
        <strain evidence="4">CHS0354</strain>
    </source>
</reference>
<dbReference type="PANTHER" id="PTHR22545:SF0">
    <property type="entry name" value="CENTROSOMAL PROTEIN OF 95 KDA"/>
    <property type="match status" value="1"/>
</dbReference>
<dbReference type="InterPro" id="IPR026619">
    <property type="entry name" value="CEP95"/>
</dbReference>
<dbReference type="EMBL" id="JAEAOA010001785">
    <property type="protein sequence ID" value="KAK3579085.1"/>
    <property type="molecule type" value="Genomic_DNA"/>
</dbReference>
<feature type="compositionally biased region" description="Polar residues" evidence="2">
    <location>
        <begin position="409"/>
        <end position="428"/>
    </location>
</feature>
<feature type="coiled-coil region" evidence="1">
    <location>
        <begin position="867"/>
        <end position="909"/>
    </location>
</feature>
<accession>A0AAE0RTJ9</accession>
<reference evidence="4" key="3">
    <citation type="submission" date="2023-05" db="EMBL/GenBank/DDBJ databases">
        <authorList>
            <person name="Smith C.H."/>
        </authorList>
    </citation>
    <scope>NUCLEOTIDE SEQUENCE</scope>
    <source>
        <strain evidence="4">CHS0354</strain>
        <tissue evidence="4">Mantle</tissue>
    </source>
</reference>
<feature type="domain" description="DUF5745" evidence="3">
    <location>
        <begin position="88"/>
        <end position="144"/>
    </location>
</feature>
<dbReference type="InterPro" id="IPR044039">
    <property type="entry name" value="DUF5745"/>
</dbReference>
<reference evidence="4" key="2">
    <citation type="journal article" date="2021" name="Genome Biol. Evol.">
        <title>Developing a high-quality reference genome for a parasitic bivalve with doubly uniparental inheritance (Bivalvia: Unionida).</title>
        <authorList>
            <person name="Smith C.H."/>
        </authorList>
    </citation>
    <scope>NUCLEOTIDE SEQUENCE</scope>
    <source>
        <strain evidence="4">CHS0354</strain>
        <tissue evidence="4">Mantle</tissue>
    </source>
</reference>
<feature type="region of interest" description="Disordered" evidence="2">
    <location>
        <begin position="354"/>
        <end position="491"/>
    </location>
</feature>
<dbReference type="GO" id="GO:0005813">
    <property type="term" value="C:centrosome"/>
    <property type="evidence" value="ECO:0007669"/>
    <property type="project" value="InterPro"/>
</dbReference>
<dbReference type="GO" id="GO:0000922">
    <property type="term" value="C:spindle pole"/>
    <property type="evidence" value="ECO:0007669"/>
    <property type="project" value="InterPro"/>
</dbReference>
<comment type="caution">
    <text evidence="4">The sequence shown here is derived from an EMBL/GenBank/DDBJ whole genome shotgun (WGS) entry which is preliminary data.</text>
</comment>
<evidence type="ECO:0000313" key="4">
    <source>
        <dbReference type="EMBL" id="KAK3579085.1"/>
    </source>
</evidence>
<dbReference type="Pfam" id="PF19016">
    <property type="entry name" value="DUF5745"/>
    <property type="match status" value="1"/>
</dbReference>
<feature type="compositionally biased region" description="Basic and acidic residues" evidence="2">
    <location>
        <begin position="463"/>
        <end position="472"/>
    </location>
</feature>
<feature type="region of interest" description="Disordered" evidence="2">
    <location>
        <begin position="215"/>
        <end position="275"/>
    </location>
</feature>
<dbReference type="PANTHER" id="PTHR22545">
    <property type="entry name" value="CENTROSOMAL PROTEIN OF 95 KDA"/>
    <property type="match status" value="1"/>
</dbReference>